<feature type="region of interest" description="Disordered" evidence="1">
    <location>
        <begin position="335"/>
        <end position="369"/>
    </location>
</feature>
<feature type="compositionally biased region" description="Low complexity" evidence="1">
    <location>
        <begin position="97"/>
        <end position="108"/>
    </location>
</feature>
<proteinExistence type="predicted"/>
<evidence type="ECO:0000313" key="3">
    <source>
        <dbReference type="Proteomes" id="UP000054538"/>
    </source>
</evidence>
<feature type="region of interest" description="Disordered" evidence="1">
    <location>
        <begin position="210"/>
        <end position="233"/>
    </location>
</feature>
<dbReference type="InParanoid" id="A0A0D0DLJ6"/>
<reference evidence="3" key="2">
    <citation type="submission" date="2015-01" db="EMBL/GenBank/DDBJ databases">
        <title>Evolutionary Origins and Diversification of the Mycorrhizal Mutualists.</title>
        <authorList>
            <consortium name="DOE Joint Genome Institute"/>
            <consortium name="Mycorrhizal Genomics Consortium"/>
            <person name="Kohler A."/>
            <person name="Kuo A."/>
            <person name="Nagy L.G."/>
            <person name="Floudas D."/>
            <person name="Copeland A."/>
            <person name="Barry K.W."/>
            <person name="Cichocki N."/>
            <person name="Veneault-Fourrey C."/>
            <person name="LaButti K."/>
            <person name="Lindquist E.A."/>
            <person name="Lipzen A."/>
            <person name="Lundell T."/>
            <person name="Morin E."/>
            <person name="Murat C."/>
            <person name="Riley R."/>
            <person name="Ohm R."/>
            <person name="Sun H."/>
            <person name="Tunlid A."/>
            <person name="Henrissat B."/>
            <person name="Grigoriev I.V."/>
            <person name="Hibbett D.S."/>
            <person name="Martin F."/>
        </authorList>
    </citation>
    <scope>NUCLEOTIDE SEQUENCE [LARGE SCALE GENOMIC DNA]</scope>
    <source>
        <strain evidence="3">Ve08.2h10</strain>
    </source>
</reference>
<organism evidence="2 3">
    <name type="scientific">Paxillus rubicundulus Ve08.2h10</name>
    <dbReference type="NCBI Taxonomy" id="930991"/>
    <lineage>
        <taxon>Eukaryota</taxon>
        <taxon>Fungi</taxon>
        <taxon>Dikarya</taxon>
        <taxon>Basidiomycota</taxon>
        <taxon>Agaricomycotina</taxon>
        <taxon>Agaricomycetes</taxon>
        <taxon>Agaricomycetidae</taxon>
        <taxon>Boletales</taxon>
        <taxon>Paxilineae</taxon>
        <taxon>Paxillaceae</taxon>
        <taxon>Paxillus</taxon>
    </lineage>
</organism>
<gene>
    <name evidence="2" type="ORF">PAXRUDRAFT_512274</name>
</gene>
<evidence type="ECO:0000313" key="2">
    <source>
        <dbReference type="EMBL" id="KIK99467.1"/>
    </source>
</evidence>
<name>A0A0D0DLJ6_9AGAM</name>
<reference evidence="2 3" key="1">
    <citation type="submission" date="2014-04" db="EMBL/GenBank/DDBJ databases">
        <authorList>
            <consortium name="DOE Joint Genome Institute"/>
            <person name="Kuo A."/>
            <person name="Kohler A."/>
            <person name="Jargeat P."/>
            <person name="Nagy L.G."/>
            <person name="Floudas D."/>
            <person name="Copeland A."/>
            <person name="Barry K.W."/>
            <person name="Cichocki N."/>
            <person name="Veneault-Fourrey C."/>
            <person name="LaButti K."/>
            <person name="Lindquist E.A."/>
            <person name="Lipzen A."/>
            <person name="Lundell T."/>
            <person name="Morin E."/>
            <person name="Murat C."/>
            <person name="Sun H."/>
            <person name="Tunlid A."/>
            <person name="Henrissat B."/>
            <person name="Grigoriev I.V."/>
            <person name="Hibbett D.S."/>
            <person name="Martin F."/>
            <person name="Nordberg H.P."/>
            <person name="Cantor M.N."/>
            <person name="Hua S.X."/>
        </authorList>
    </citation>
    <scope>NUCLEOTIDE SEQUENCE [LARGE SCALE GENOMIC DNA]</scope>
    <source>
        <strain evidence="2 3">Ve08.2h10</strain>
    </source>
</reference>
<dbReference type="AlphaFoldDB" id="A0A0D0DLJ6"/>
<feature type="compositionally biased region" description="Polar residues" evidence="1">
    <location>
        <begin position="335"/>
        <end position="350"/>
    </location>
</feature>
<feature type="region of interest" description="Disordered" evidence="1">
    <location>
        <begin position="24"/>
        <end position="51"/>
    </location>
</feature>
<evidence type="ECO:0000256" key="1">
    <source>
        <dbReference type="SAM" id="MobiDB-lite"/>
    </source>
</evidence>
<dbReference type="Proteomes" id="UP000054538">
    <property type="component" value="Unassembled WGS sequence"/>
</dbReference>
<keyword evidence="3" id="KW-1185">Reference proteome</keyword>
<feature type="region of interest" description="Disordered" evidence="1">
    <location>
        <begin position="253"/>
        <end position="288"/>
    </location>
</feature>
<dbReference type="EMBL" id="KN824858">
    <property type="protein sequence ID" value="KIK99467.1"/>
    <property type="molecule type" value="Genomic_DNA"/>
</dbReference>
<dbReference type="HOGENOM" id="CLU_624209_0_0_1"/>
<protein>
    <submittedName>
        <fullName evidence="2">Uncharacterized protein</fullName>
    </submittedName>
</protein>
<accession>A0A0D0DLJ6</accession>
<dbReference type="OrthoDB" id="660555at2759"/>
<feature type="region of interest" description="Disordered" evidence="1">
    <location>
        <begin position="72"/>
        <end position="108"/>
    </location>
</feature>
<feature type="compositionally biased region" description="Polar residues" evidence="1">
    <location>
        <begin position="214"/>
        <end position="227"/>
    </location>
</feature>
<sequence length="439" mass="48030">MSSEKKLWPNFRRSLGITVQVLQPDPEARRTQPQSGGFVIVPEFDKPDQTTSVAQLSESRHSSQHFRSLLAEAPSSPLSQNDVDGYFPELDAGTSGSGSSPSHCPCSSENLHDVSAKVADTPHWHTHGAGQDLDFEQRLGSAYAYIRSMPSPVSQKALLSSDPRMLRKQLGVPQHSVINYPLVHLPDFPNPYISAESHLQLSSELECYEGAASYSPTNPSEPASQNRPGVHGDVESIRSPLLLSLEKPSLHINTDTPTLRHPATAFSPLPVEDTTPATTTEPVMIDSPTPRQFMSARAVTMQSPVCTHATYSPEPQSPQDKLSRLIKRRVGSYLASPSVSPLSSDGQQASRVGPSSREHKRRESLPQLRTPSPFQVDIVSPFVRYRYVCDAVTSSSQYITHGTSVELLSTFPGDVVGLLRRQNHNGQAIAPRLLLLWPG</sequence>